<evidence type="ECO:0000313" key="2">
    <source>
        <dbReference type="EMBL" id="KAL0880435.1"/>
    </source>
</evidence>
<protein>
    <submittedName>
        <fullName evidence="2">Uncharacterized protein</fullName>
    </submittedName>
</protein>
<dbReference type="Proteomes" id="UP001549920">
    <property type="component" value="Unassembled WGS sequence"/>
</dbReference>
<evidence type="ECO:0000256" key="1">
    <source>
        <dbReference type="SAM" id="SignalP"/>
    </source>
</evidence>
<keyword evidence="3" id="KW-1185">Reference proteome</keyword>
<sequence length="158" mass="18426">MKFFLIALCATVAFAAPEVTWSEDGQYKLVEKEPLEVVVEKEPVEVTVQKEPVVKYIEQEPEVTWSEDGQYKLVEKKPLEVVVEKEPLVKYIEQEPLRVKYIEKEPLKLEAPLVKYAVAPLRLGYVPISYGLPLAYRNLVLRDYQPFTYHYEQISHKN</sequence>
<feature type="chain" id="PRO_5045123210" evidence="1">
    <location>
        <begin position="16"/>
        <end position="158"/>
    </location>
</feature>
<evidence type="ECO:0000313" key="3">
    <source>
        <dbReference type="Proteomes" id="UP001549920"/>
    </source>
</evidence>
<keyword evidence="1" id="KW-0732">Signal</keyword>
<reference evidence="2 3" key="1">
    <citation type="submission" date="2024-06" db="EMBL/GenBank/DDBJ databases">
        <title>A chromosome-level genome assembly of beet webworm, Loxostege sticticalis.</title>
        <authorList>
            <person name="Zhang Y."/>
        </authorList>
    </citation>
    <scope>NUCLEOTIDE SEQUENCE [LARGE SCALE GENOMIC DNA]</scope>
    <source>
        <strain evidence="2">AQ026</strain>
        <tissue evidence="2">Whole body</tissue>
    </source>
</reference>
<comment type="caution">
    <text evidence="2">The sequence shown here is derived from an EMBL/GenBank/DDBJ whole genome shotgun (WGS) entry which is preliminary data.</text>
</comment>
<feature type="signal peptide" evidence="1">
    <location>
        <begin position="1"/>
        <end position="15"/>
    </location>
</feature>
<organism evidence="2 3">
    <name type="scientific">Loxostege sticticalis</name>
    <name type="common">Beet webworm moth</name>
    <dbReference type="NCBI Taxonomy" id="481309"/>
    <lineage>
        <taxon>Eukaryota</taxon>
        <taxon>Metazoa</taxon>
        <taxon>Ecdysozoa</taxon>
        <taxon>Arthropoda</taxon>
        <taxon>Hexapoda</taxon>
        <taxon>Insecta</taxon>
        <taxon>Pterygota</taxon>
        <taxon>Neoptera</taxon>
        <taxon>Endopterygota</taxon>
        <taxon>Lepidoptera</taxon>
        <taxon>Glossata</taxon>
        <taxon>Ditrysia</taxon>
        <taxon>Pyraloidea</taxon>
        <taxon>Crambidae</taxon>
        <taxon>Pyraustinae</taxon>
        <taxon>Loxostege</taxon>
    </lineage>
</organism>
<gene>
    <name evidence="2" type="ORF">ABMA27_002858</name>
</gene>
<dbReference type="EMBL" id="JBEUOH010000013">
    <property type="protein sequence ID" value="KAL0880435.1"/>
    <property type="molecule type" value="Genomic_DNA"/>
</dbReference>
<accession>A0ABR3HV56</accession>
<proteinExistence type="predicted"/>
<name>A0ABR3HV56_LOXSC</name>